<gene>
    <name evidence="1" type="ORF">E4U42_001162</name>
</gene>
<dbReference type="Proteomes" id="UP000811619">
    <property type="component" value="Unassembled WGS sequence"/>
</dbReference>
<sequence>MDATSEGEFMEEDAYASFMASKPFTFLVGPEKKAFAIHSALVAGQSKVLEKLVLGDMQEAREGSVVWEHVDEQTFIRFSQYAYMGIYRYPSFRPRAPRVADFGDAWGNDRPEDRTGMIESRRHRTRKVKKKVRPQIVHSWHTGLIEPESESESESERTNKGKELWTAFEKKLSSTEPYMAMKQASPLGDGEESNAELLLCHARLYVFAECYDIRKLMHLSLCTLHHVLVKVPESDEMTSMAVKLLQYCYANDTPDALRDLAVEYTACRVEHLSKREEFQELVKVHGDFSVALVNALLSRID</sequence>
<reference evidence="1" key="1">
    <citation type="journal article" date="2020" name="bioRxiv">
        <title>Whole genome comparisons of ergot fungi reveals the divergence and evolution of species within the genus Claviceps are the result of varying mechanisms driving genome evolution and host range expansion.</title>
        <authorList>
            <person name="Wyka S.A."/>
            <person name="Mondo S.J."/>
            <person name="Liu M."/>
            <person name="Dettman J."/>
            <person name="Nalam V."/>
            <person name="Broders K.D."/>
        </authorList>
    </citation>
    <scope>NUCLEOTIDE SEQUENCE</scope>
    <source>
        <strain evidence="1">CCC 489</strain>
    </source>
</reference>
<organism evidence="1 2">
    <name type="scientific">Claviceps africana</name>
    <dbReference type="NCBI Taxonomy" id="83212"/>
    <lineage>
        <taxon>Eukaryota</taxon>
        <taxon>Fungi</taxon>
        <taxon>Dikarya</taxon>
        <taxon>Ascomycota</taxon>
        <taxon>Pezizomycotina</taxon>
        <taxon>Sordariomycetes</taxon>
        <taxon>Hypocreomycetidae</taxon>
        <taxon>Hypocreales</taxon>
        <taxon>Clavicipitaceae</taxon>
        <taxon>Claviceps</taxon>
    </lineage>
</organism>
<dbReference type="InterPro" id="IPR011333">
    <property type="entry name" value="SKP1/BTB/POZ_sf"/>
</dbReference>
<dbReference type="AlphaFoldDB" id="A0A8K0JA21"/>
<dbReference type="OrthoDB" id="9997739at2759"/>
<proteinExistence type="predicted"/>
<dbReference type="EMBL" id="SRPY01000133">
    <property type="protein sequence ID" value="KAG5928157.1"/>
    <property type="molecule type" value="Genomic_DNA"/>
</dbReference>
<evidence type="ECO:0000313" key="2">
    <source>
        <dbReference type="Proteomes" id="UP000811619"/>
    </source>
</evidence>
<accession>A0A8K0JA21</accession>
<evidence type="ECO:0000313" key="1">
    <source>
        <dbReference type="EMBL" id="KAG5928157.1"/>
    </source>
</evidence>
<protein>
    <recommendedName>
        <fullName evidence="3">BTB domain-containing protein</fullName>
    </recommendedName>
</protein>
<keyword evidence="2" id="KW-1185">Reference proteome</keyword>
<evidence type="ECO:0008006" key="3">
    <source>
        <dbReference type="Google" id="ProtNLM"/>
    </source>
</evidence>
<name>A0A8K0JA21_9HYPO</name>
<comment type="caution">
    <text evidence="1">The sequence shown here is derived from an EMBL/GenBank/DDBJ whole genome shotgun (WGS) entry which is preliminary data.</text>
</comment>
<dbReference type="Gene3D" id="3.30.710.10">
    <property type="entry name" value="Potassium Channel Kv1.1, Chain A"/>
    <property type="match status" value="1"/>
</dbReference>
<dbReference type="PANTHER" id="PTHR47843">
    <property type="entry name" value="BTB DOMAIN-CONTAINING PROTEIN-RELATED"/>
    <property type="match status" value="1"/>
</dbReference>